<evidence type="ECO:0000313" key="2">
    <source>
        <dbReference type="Proteomes" id="UP001596060"/>
    </source>
</evidence>
<sequence>MTAQAQTKTKTKTARTPAQLAAIRRSIGLRIGAEARAAARKRHIDNWLKNKIRENRIAAWKGEKIKAYYAAKPAKAAA</sequence>
<keyword evidence="2" id="KW-1185">Reference proteome</keyword>
<dbReference type="RefSeq" id="WP_377816571.1">
    <property type="nucleotide sequence ID" value="NZ_JBHSLU010000017.1"/>
</dbReference>
<comment type="caution">
    <text evidence="1">The sequence shown here is derived from an EMBL/GenBank/DDBJ whole genome shotgun (WGS) entry which is preliminary data.</text>
</comment>
<gene>
    <name evidence="1" type="ORF">ACFPN9_09215</name>
</gene>
<dbReference type="Proteomes" id="UP001596060">
    <property type="component" value="Unassembled WGS sequence"/>
</dbReference>
<organism evidence="1 2">
    <name type="scientific">Bosea massiliensis</name>
    <dbReference type="NCBI Taxonomy" id="151419"/>
    <lineage>
        <taxon>Bacteria</taxon>
        <taxon>Pseudomonadati</taxon>
        <taxon>Pseudomonadota</taxon>
        <taxon>Alphaproteobacteria</taxon>
        <taxon>Hyphomicrobiales</taxon>
        <taxon>Boseaceae</taxon>
        <taxon>Bosea</taxon>
    </lineage>
</organism>
<evidence type="ECO:0008006" key="3">
    <source>
        <dbReference type="Google" id="ProtNLM"/>
    </source>
</evidence>
<dbReference type="EMBL" id="JBHSLU010000017">
    <property type="protein sequence ID" value="MFC5505437.1"/>
    <property type="molecule type" value="Genomic_DNA"/>
</dbReference>
<protein>
    <recommendedName>
        <fullName evidence="3">50S ribosomal protein L39e</fullName>
    </recommendedName>
</protein>
<accession>A0ABW0P049</accession>
<evidence type="ECO:0000313" key="1">
    <source>
        <dbReference type="EMBL" id="MFC5505437.1"/>
    </source>
</evidence>
<name>A0ABW0P049_9HYPH</name>
<proteinExistence type="predicted"/>
<reference evidence="2" key="1">
    <citation type="journal article" date="2019" name="Int. J. Syst. Evol. Microbiol.">
        <title>The Global Catalogue of Microorganisms (GCM) 10K type strain sequencing project: providing services to taxonomists for standard genome sequencing and annotation.</title>
        <authorList>
            <consortium name="The Broad Institute Genomics Platform"/>
            <consortium name="The Broad Institute Genome Sequencing Center for Infectious Disease"/>
            <person name="Wu L."/>
            <person name="Ma J."/>
        </authorList>
    </citation>
    <scope>NUCLEOTIDE SEQUENCE [LARGE SCALE GENOMIC DNA]</scope>
    <source>
        <strain evidence="2">CCUG 43117</strain>
    </source>
</reference>